<dbReference type="InterPro" id="IPR011075">
    <property type="entry name" value="TetR_C"/>
</dbReference>
<dbReference type="Pfam" id="PF16925">
    <property type="entry name" value="TetR_C_13"/>
    <property type="match status" value="1"/>
</dbReference>
<keyword evidence="1" id="KW-0805">Transcription regulation</keyword>
<protein>
    <submittedName>
        <fullName evidence="6">TetR/AcrR family transcriptional regulator</fullName>
    </submittedName>
</protein>
<dbReference type="InterPro" id="IPR036271">
    <property type="entry name" value="Tet_transcr_reg_TetR-rel_C_sf"/>
</dbReference>
<accession>A0ABT5XWX9</accession>
<evidence type="ECO:0000256" key="2">
    <source>
        <dbReference type="ARBA" id="ARBA00023125"/>
    </source>
</evidence>
<dbReference type="PANTHER" id="PTHR47506">
    <property type="entry name" value="TRANSCRIPTIONAL REGULATORY PROTEIN"/>
    <property type="match status" value="1"/>
</dbReference>
<name>A0ABT5XWX9_9FLAO</name>
<evidence type="ECO:0000313" key="7">
    <source>
        <dbReference type="Proteomes" id="UP001221366"/>
    </source>
</evidence>
<dbReference type="Proteomes" id="UP001221366">
    <property type="component" value="Unassembled WGS sequence"/>
</dbReference>
<dbReference type="Pfam" id="PF00440">
    <property type="entry name" value="TetR_N"/>
    <property type="match status" value="1"/>
</dbReference>
<dbReference type="PROSITE" id="PS50977">
    <property type="entry name" value="HTH_TETR_2"/>
    <property type="match status" value="1"/>
</dbReference>
<dbReference type="RefSeq" id="WP_275614880.1">
    <property type="nucleotide sequence ID" value="NZ_JARFVB010000002.1"/>
</dbReference>
<evidence type="ECO:0000256" key="3">
    <source>
        <dbReference type="ARBA" id="ARBA00023163"/>
    </source>
</evidence>
<evidence type="ECO:0000256" key="4">
    <source>
        <dbReference type="PROSITE-ProRule" id="PRU00335"/>
    </source>
</evidence>
<dbReference type="InterPro" id="IPR009057">
    <property type="entry name" value="Homeodomain-like_sf"/>
</dbReference>
<evidence type="ECO:0000313" key="6">
    <source>
        <dbReference type="EMBL" id="MDF0715634.1"/>
    </source>
</evidence>
<dbReference type="PRINTS" id="PR00455">
    <property type="entry name" value="HTHTETR"/>
</dbReference>
<organism evidence="6 7">
    <name type="scientific">Flagellimonas yonaguniensis</name>
    <dbReference type="NCBI Taxonomy" id="3031325"/>
    <lineage>
        <taxon>Bacteria</taxon>
        <taxon>Pseudomonadati</taxon>
        <taxon>Bacteroidota</taxon>
        <taxon>Flavobacteriia</taxon>
        <taxon>Flavobacteriales</taxon>
        <taxon>Flavobacteriaceae</taxon>
        <taxon>Flagellimonas</taxon>
    </lineage>
</organism>
<keyword evidence="3" id="KW-0804">Transcription</keyword>
<dbReference type="PANTHER" id="PTHR47506:SF3">
    <property type="entry name" value="HTH-TYPE TRANSCRIPTIONAL REGULATOR LMRA"/>
    <property type="match status" value="1"/>
</dbReference>
<proteinExistence type="predicted"/>
<gene>
    <name evidence="6" type="ORF">PY092_05700</name>
</gene>
<dbReference type="SUPFAM" id="SSF46689">
    <property type="entry name" value="Homeodomain-like"/>
    <property type="match status" value="1"/>
</dbReference>
<feature type="DNA-binding region" description="H-T-H motif" evidence="4">
    <location>
        <begin position="29"/>
        <end position="48"/>
    </location>
</feature>
<keyword evidence="7" id="KW-1185">Reference proteome</keyword>
<evidence type="ECO:0000256" key="1">
    <source>
        <dbReference type="ARBA" id="ARBA00023015"/>
    </source>
</evidence>
<feature type="domain" description="HTH tetR-type" evidence="5">
    <location>
        <begin position="6"/>
        <end position="66"/>
    </location>
</feature>
<dbReference type="EMBL" id="JARFVB010000002">
    <property type="protein sequence ID" value="MDF0715634.1"/>
    <property type="molecule type" value="Genomic_DNA"/>
</dbReference>
<sequence>MTEKGIRTRNHFIEVSAALFNHYGYAGTSVDTILDKAGYSKGALYRTFKDKEEIVVEAFKFNLKELGTRMQKEIDKELTAKRKLNAMFRLYTDVILGKIFPNGCPLLNTSVEVDDTNDQMRLIASKAFDTWRDLIREILEEGIKNNEFDQNMDIGQVPDFIIATIEGSIAISKAQKNPSIVVNNIQMLKQILNF</sequence>
<comment type="caution">
    <text evidence="6">The sequence shown here is derived from an EMBL/GenBank/DDBJ whole genome shotgun (WGS) entry which is preliminary data.</text>
</comment>
<dbReference type="Gene3D" id="1.10.357.10">
    <property type="entry name" value="Tetracycline Repressor, domain 2"/>
    <property type="match status" value="1"/>
</dbReference>
<dbReference type="InterPro" id="IPR001647">
    <property type="entry name" value="HTH_TetR"/>
</dbReference>
<dbReference type="SUPFAM" id="SSF48498">
    <property type="entry name" value="Tetracyclin repressor-like, C-terminal domain"/>
    <property type="match status" value="1"/>
</dbReference>
<keyword evidence="2 4" id="KW-0238">DNA-binding</keyword>
<reference evidence="6 7" key="1">
    <citation type="submission" date="2023-03" db="EMBL/GenBank/DDBJ databases">
        <title>Muricauda XX sp. nov. and Muricauda XXX sp. nov., two novel species isolated from Okinawa Trough.</title>
        <authorList>
            <person name="Cao W."/>
            <person name="Deng X."/>
        </authorList>
    </citation>
    <scope>NUCLEOTIDE SEQUENCE [LARGE SCALE GENOMIC DNA]</scope>
    <source>
        <strain evidence="6 7">334s03</strain>
    </source>
</reference>
<evidence type="ECO:0000259" key="5">
    <source>
        <dbReference type="PROSITE" id="PS50977"/>
    </source>
</evidence>